<dbReference type="SUPFAM" id="SSF160104">
    <property type="entry name" value="Acetoacetate decarboxylase-like"/>
    <property type="match status" value="1"/>
</dbReference>
<keyword evidence="2" id="KW-1185">Reference proteome</keyword>
<proteinExistence type="predicted"/>
<protein>
    <recommendedName>
        <fullName evidence="3">DUF2071 domain-containing protein</fullName>
    </recommendedName>
</protein>
<dbReference type="PANTHER" id="PTHR39186:SF1">
    <property type="entry name" value="DUF2071 DOMAIN-CONTAINING PROTEIN"/>
    <property type="match status" value="1"/>
</dbReference>
<accession>A0ABR5NF91</accession>
<gene>
    <name evidence="1" type="ORF">AN963_09480</name>
</gene>
<evidence type="ECO:0000313" key="1">
    <source>
        <dbReference type="EMBL" id="KQL50211.1"/>
    </source>
</evidence>
<dbReference type="Pfam" id="PF09844">
    <property type="entry name" value="DUF2071"/>
    <property type="match status" value="1"/>
</dbReference>
<evidence type="ECO:0008006" key="3">
    <source>
        <dbReference type="Google" id="ProtNLM"/>
    </source>
</evidence>
<reference evidence="1 2" key="1">
    <citation type="submission" date="2015-09" db="EMBL/GenBank/DDBJ databases">
        <title>Genome sequencing project for genomic taxonomy and phylogenomics of Bacillus-like bacteria.</title>
        <authorList>
            <person name="Liu B."/>
            <person name="Wang J."/>
            <person name="Zhu Y."/>
            <person name="Liu G."/>
            <person name="Chen Q."/>
            <person name="Chen Z."/>
            <person name="Lan J."/>
            <person name="Che J."/>
            <person name="Ge C."/>
            <person name="Shi H."/>
            <person name="Pan Z."/>
            <person name="Liu X."/>
        </authorList>
    </citation>
    <scope>NUCLEOTIDE SEQUENCE [LARGE SCALE GENOMIC DNA]</scope>
    <source>
        <strain evidence="1 2">DSM 8552</strain>
    </source>
</reference>
<sequence length="252" mass="29237">MNPIIHSIKNRANHRGWIMTQTWEHLLFAHWAIPPAVIRSMVPDALEIDTYEGSGWITIIPFMMSGVRLRCLPPVPFTTTFPEINVRTYVKVGGRSGIYFLSLDASNPWITAIARKWYRLPYFEASMNFQKCKGGIEIDSRRVKSTDQTERFSAAYQSCSDVFYAQQGTLEYWLTERYTLFCECTKTKRIYGANVYHMPWQLQNATVQIRENTLTEKQFSLEAPPSLTLYSRGVQSIVWPIQEVREEGCVVW</sequence>
<dbReference type="EMBL" id="LJJB01000007">
    <property type="protein sequence ID" value="KQL50211.1"/>
    <property type="molecule type" value="Genomic_DNA"/>
</dbReference>
<evidence type="ECO:0000313" key="2">
    <source>
        <dbReference type="Proteomes" id="UP000051063"/>
    </source>
</evidence>
<dbReference type="Proteomes" id="UP000051063">
    <property type="component" value="Unassembled WGS sequence"/>
</dbReference>
<dbReference type="PANTHER" id="PTHR39186">
    <property type="entry name" value="DUF2071 FAMILY PROTEIN"/>
    <property type="match status" value="1"/>
</dbReference>
<dbReference type="InterPro" id="IPR018644">
    <property type="entry name" value="DUF2071"/>
</dbReference>
<comment type="caution">
    <text evidence="1">The sequence shown here is derived from an EMBL/GenBank/DDBJ whole genome shotgun (WGS) entry which is preliminary data.</text>
</comment>
<name>A0ABR5NF91_BRECH</name>
<dbReference type="InterPro" id="IPR023375">
    <property type="entry name" value="ADC_dom_sf"/>
</dbReference>
<organism evidence="1 2">
    <name type="scientific">Brevibacillus choshinensis</name>
    <dbReference type="NCBI Taxonomy" id="54911"/>
    <lineage>
        <taxon>Bacteria</taxon>
        <taxon>Bacillati</taxon>
        <taxon>Bacillota</taxon>
        <taxon>Bacilli</taxon>
        <taxon>Bacillales</taxon>
        <taxon>Paenibacillaceae</taxon>
        <taxon>Brevibacillus</taxon>
    </lineage>
</organism>